<evidence type="ECO:0000256" key="5">
    <source>
        <dbReference type="ARBA" id="ARBA00022801"/>
    </source>
</evidence>
<dbReference type="FunFam" id="3.10.310.20:FF:000001">
    <property type="entry name" value="Probable manganese-dependent inorganic pyrophosphatase"/>
    <property type="match status" value="1"/>
</dbReference>
<gene>
    <name evidence="8 10" type="primary">ppaC</name>
    <name evidence="10" type="ORF">JEOSCH030_01686</name>
</gene>
<comment type="caution">
    <text evidence="10">The sequence shown here is derived from an EMBL/GenBank/DDBJ whole genome shotgun (WGS) entry which is preliminary data.</text>
</comment>
<reference evidence="10 11" key="1">
    <citation type="submission" date="2020-07" db="EMBL/GenBank/DDBJ databases">
        <authorList>
            <person name="Criscuolo A."/>
        </authorList>
    </citation>
    <scope>NUCLEOTIDE SEQUENCE [LARGE SCALE GENOMIC DNA]</scope>
    <source>
        <strain evidence="11">CIP 111030</strain>
    </source>
</reference>
<sequence>MSIKIFGHQNPDTDTITSAIVLAELESKLGRDAKAYRLGEVNKETAYALKYFNVDAPELLDSVTEEDTVMLVDHNEFQQSAPGIEAATILAVIDHHRVANFETNAPLYFRAEPVGCTATVLYKIFNENNIEVTRELAGLMLSAIISDTLLLKSPTTTEQDEKTLYQLAEIADINLELYGLEMLKAGASTSDKTAEELINGDAKTFEMGERSVRIAQVNVVDVDELFERKDELVEAINKEIDANKYDLFTLVVTNILESNSKVLALGEHHGVIEKAFDVALEDNAAILKGVVSRKKQVVPNIEKAFASLYE</sequence>
<dbReference type="InterPro" id="IPR038222">
    <property type="entry name" value="DHHA2_dom_sf"/>
</dbReference>
<comment type="cofactor">
    <cofactor evidence="8">
        <name>Mn(2+)</name>
        <dbReference type="ChEBI" id="CHEBI:29035"/>
    </cofactor>
    <text evidence="8">Binds 2 manganese ions per subunit.</text>
</comment>
<evidence type="ECO:0000256" key="1">
    <source>
        <dbReference type="ARBA" id="ARBA00004496"/>
    </source>
</evidence>
<dbReference type="Pfam" id="PF02833">
    <property type="entry name" value="DHHA2"/>
    <property type="match status" value="1"/>
</dbReference>
<evidence type="ECO:0000256" key="7">
    <source>
        <dbReference type="ARBA" id="ARBA00047820"/>
    </source>
</evidence>
<evidence type="ECO:0000256" key="6">
    <source>
        <dbReference type="ARBA" id="ARBA00023211"/>
    </source>
</evidence>
<feature type="binding site" evidence="8">
    <location>
        <position position="95"/>
    </location>
    <ligand>
        <name>Mn(2+)</name>
        <dbReference type="ChEBI" id="CHEBI:29035"/>
        <label>2</label>
    </ligand>
</feature>
<dbReference type="Gene3D" id="3.10.310.20">
    <property type="entry name" value="DHHA2 domain"/>
    <property type="match status" value="1"/>
</dbReference>
<comment type="catalytic activity">
    <reaction evidence="7 8">
        <text>diphosphate + H2O = 2 phosphate + H(+)</text>
        <dbReference type="Rhea" id="RHEA:24576"/>
        <dbReference type="ChEBI" id="CHEBI:15377"/>
        <dbReference type="ChEBI" id="CHEBI:15378"/>
        <dbReference type="ChEBI" id="CHEBI:33019"/>
        <dbReference type="ChEBI" id="CHEBI:43474"/>
        <dbReference type="EC" id="3.6.1.1"/>
    </reaction>
</comment>
<dbReference type="PANTHER" id="PTHR47618:SF1">
    <property type="entry name" value="BIFUNCTIONAL OLIGORIBONUCLEASE AND PAP PHOSPHATASE NRNA"/>
    <property type="match status" value="1"/>
</dbReference>
<feature type="binding site" evidence="8">
    <location>
        <position position="147"/>
    </location>
    <ligand>
        <name>Mn(2+)</name>
        <dbReference type="ChEBI" id="CHEBI:29035"/>
        <label>2</label>
    </ligand>
</feature>
<comment type="similarity">
    <text evidence="2 8">Belongs to the PPase class C family.</text>
</comment>
<dbReference type="GO" id="GO:0005737">
    <property type="term" value="C:cytoplasm"/>
    <property type="evidence" value="ECO:0007669"/>
    <property type="project" value="UniProtKB-SubCell"/>
</dbReference>
<dbReference type="Pfam" id="PF01368">
    <property type="entry name" value="DHH"/>
    <property type="match status" value="1"/>
</dbReference>
<name>A0A6V7RMQ0_9BACL</name>
<feature type="binding site" evidence="8">
    <location>
        <position position="73"/>
    </location>
    <ligand>
        <name>Mn(2+)</name>
        <dbReference type="ChEBI" id="CHEBI:29035"/>
        <label>1</label>
    </ligand>
</feature>
<dbReference type="SMART" id="SM01131">
    <property type="entry name" value="DHHA2"/>
    <property type="match status" value="1"/>
</dbReference>
<evidence type="ECO:0000313" key="10">
    <source>
        <dbReference type="EMBL" id="CAD2079673.1"/>
    </source>
</evidence>
<dbReference type="NCBIfam" id="NF003877">
    <property type="entry name" value="PRK05427.1"/>
    <property type="match status" value="1"/>
</dbReference>
<protein>
    <recommendedName>
        <fullName evidence="8">Probable manganese-dependent inorganic pyrophosphatase</fullName>
        <ecNumber evidence="8">3.6.1.1</ecNumber>
    </recommendedName>
    <alternativeName>
        <fullName evidence="8">Pyrophosphate phospho-hydrolase</fullName>
        <shortName evidence="8">PPase</shortName>
    </alternativeName>
</protein>
<dbReference type="Proteomes" id="UP000521032">
    <property type="component" value="Unassembled WGS sequence"/>
</dbReference>
<dbReference type="InterPro" id="IPR001667">
    <property type="entry name" value="DDH_dom"/>
</dbReference>
<feature type="binding site" evidence="8">
    <location>
        <position position="14"/>
    </location>
    <ligand>
        <name>Mn(2+)</name>
        <dbReference type="ChEBI" id="CHEBI:29035"/>
        <label>2</label>
    </ligand>
</feature>
<keyword evidence="3 8" id="KW-0963">Cytoplasm</keyword>
<evidence type="ECO:0000256" key="2">
    <source>
        <dbReference type="ARBA" id="ARBA00007350"/>
    </source>
</evidence>
<dbReference type="GO" id="GO:0004427">
    <property type="term" value="F:inorganic diphosphate phosphatase activity"/>
    <property type="evidence" value="ECO:0007669"/>
    <property type="project" value="UniProtKB-UniRule"/>
</dbReference>
<evidence type="ECO:0000256" key="3">
    <source>
        <dbReference type="ARBA" id="ARBA00022490"/>
    </source>
</evidence>
<keyword evidence="6 8" id="KW-0464">Manganese</keyword>
<dbReference type="HAMAP" id="MF_00207">
    <property type="entry name" value="PPase_C"/>
    <property type="match status" value="1"/>
</dbReference>
<dbReference type="FunFam" id="3.90.1640.10:FF:000001">
    <property type="entry name" value="Probable manganese-dependent inorganic pyrophosphatase"/>
    <property type="match status" value="1"/>
</dbReference>
<evidence type="ECO:0000256" key="4">
    <source>
        <dbReference type="ARBA" id="ARBA00022723"/>
    </source>
</evidence>
<dbReference type="RefSeq" id="WP_186088485.1">
    <property type="nucleotide sequence ID" value="NZ_BMDB01000004.1"/>
</dbReference>
<dbReference type="EMBL" id="CAJEWE010000011">
    <property type="protein sequence ID" value="CAD2079673.1"/>
    <property type="molecule type" value="Genomic_DNA"/>
</dbReference>
<feature type="domain" description="DHHA2" evidence="9">
    <location>
        <begin position="179"/>
        <end position="305"/>
    </location>
</feature>
<dbReference type="InterPro" id="IPR038763">
    <property type="entry name" value="DHH_sf"/>
</dbReference>
<comment type="subcellular location">
    <subcellularLocation>
        <location evidence="1 8">Cytoplasm</location>
    </subcellularLocation>
</comment>
<dbReference type="AlphaFoldDB" id="A0A6V7RMQ0"/>
<organism evidence="10 11">
    <name type="scientific">Phocicoccus schoeneichii</name>
    <dbReference type="NCBI Taxonomy" id="1812261"/>
    <lineage>
        <taxon>Bacteria</taxon>
        <taxon>Bacillati</taxon>
        <taxon>Bacillota</taxon>
        <taxon>Bacilli</taxon>
        <taxon>Bacillales</taxon>
        <taxon>Salinicoccaceae</taxon>
        <taxon>Phocicoccus</taxon>
    </lineage>
</organism>
<evidence type="ECO:0000259" key="9">
    <source>
        <dbReference type="SMART" id="SM01131"/>
    </source>
</evidence>
<dbReference type="EC" id="3.6.1.1" evidence="8"/>
<accession>A0A6V7RMQ0</accession>
<keyword evidence="5 8" id="KW-0378">Hydrolase</keyword>
<dbReference type="InterPro" id="IPR022934">
    <property type="entry name" value="Mn-dep_inorganic_PyrPase"/>
</dbReference>
<feature type="binding site" evidence="8">
    <location>
        <position position="8"/>
    </location>
    <ligand>
        <name>Mn(2+)</name>
        <dbReference type="ChEBI" id="CHEBI:29035"/>
        <label>1</label>
    </ligand>
</feature>
<dbReference type="Gene3D" id="3.90.1640.10">
    <property type="entry name" value="inorganic pyrophosphatase (n-terminal core)"/>
    <property type="match status" value="1"/>
</dbReference>
<proteinExistence type="inferred from homology"/>
<dbReference type="InterPro" id="IPR051319">
    <property type="entry name" value="Oligoribo/pAp-PDE_c-di-AMP_PDE"/>
</dbReference>
<feature type="binding site" evidence="8">
    <location>
        <position position="12"/>
    </location>
    <ligand>
        <name>Mn(2+)</name>
        <dbReference type="ChEBI" id="CHEBI:29035"/>
        <label>1</label>
    </ligand>
</feature>
<dbReference type="GO" id="GO:0030145">
    <property type="term" value="F:manganese ion binding"/>
    <property type="evidence" value="ECO:0007669"/>
    <property type="project" value="UniProtKB-UniRule"/>
</dbReference>
<dbReference type="InterPro" id="IPR004097">
    <property type="entry name" value="DHHA2"/>
</dbReference>
<keyword evidence="11" id="KW-1185">Reference proteome</keyword>
<keyword evidence="4 8" id="KW-0479">Metal-binding</keyword>
<feature type="binding site" evidence="8">
    <location>
        <position position="73"/>
    </location>
    <ligand>
        <name>Mn(2+)</name>
        <dbReference type="ChEBI" id="CHEBI:29035"/>
        <label>2</label>
    </ligand>
</feature>
<evidence type="ECO:0000256" key="8">
    <source>
        <dbReference type="HAMAP-Rule" id="MF_00207"/>
    </source>
</evidence>
<evidence type="ECO:0000313" key="11">
    <source>
        <dbReference type="Proteomes" id="UP000521032"/>
    </source>
</evidence>
<dbReference type="PANTHER" id="PTHR47618">
    <property type="entry name" value="BIFUNCTIONAL OLIGORIBONUCLEASE AND PAP PHOSPHATASE NRNA"/>
    <property type="match status" value="1"/>
</dbReference>
<dbReference type="SUPFAM" id="SSF64182">
    <property type="entry name" value="DHH phosphoesterases"/>
    <property type="match status" value="1"/>
</dbReference>